<name>A0A0H5Q4Q1_9ZZZZ</name>
<reference evidence="1" key="1">
    <citation type="submission" date="2015-06" db="EMBL/GenBank/DDBJ databases">
        <authorList>
            <person name="Joergensen T."/>
        </authorList>
    </citation>
    <scope>NUCLEOTIDE SEQUENCE</scope>
    <source>
        <plasmid evidence="1">pRGFK1082</plasmid>
    </source>
</reference>
<sequence length="103" mass="11205">METKPVQAADIADFIVRANSPKASAIRKAISYHGPVELLLKVDALAKQAKTSRNEMITLLIGSGLNAVEAQLPEEVRDQVSMTLLRSLSTIEDDLRNGEAEQC</sequence>
<dbReference type="AlphaFoldDB" id="A0A0H5Q4Q1"/>
<organism evidence="1">
    <name type="scientific">uncultured prokaryote</name>
    <dbReference type="NCBI Taxonomy" id="198431"/>
    <lineage>
        <taxon>unclassified sequences</taxon>
        <taxon>environmental samples</taxon>
    </lineage>
</organism>
<protein>
    <submittedName>
        <fullName evidence="1">Uncharacterized protein</fullName>
    </submittedName>
</protein>
<geneLocation type="plasmid" evidence="1">
    <name>pRGFK1082</name>
</geneLocation>
<proteinExistence type="predicted"/>
<keyword evidence="1" id="KW-0614">Plasmid</keyword>
<reference evidence="1" key="2">
    <citation type="submission" date="2015-07" db="EMBL/GenBank/DDBJ databases">
        <title>Plasmids, circular viruses and viroids from rat gut.</title>
        <authorList>
            <person name="Jorgensen T.J."/>
            <person name="Hansen M.A."/>
            <person name="Xu Z."/>
            <person name="Tabak M.A."/>
            <person name="Sorensen S.J."/>
            <person name="Hansen L.H."/>
        </authorList>
    </citation>
    <scope>NUCLEOTIDE SEQUENCE</scope>
    <source>
        <plasmid evidence="1">pRGFK1082</plasmid>
    </source>
</reference>
<evidence type="ECO:0000313" key="1">
    <source>
        <dbReference type="EMBL" id="CRY96415.1"/>
    </source>
</evidence>
<accession>A0A0H5Q4Q1</accession>
<dbReference type="EMBL" id="LN853663">
    <property type="protein sequence ID" value="CRY96415.1"/>
    <property type="molecule type" value="Genomic_DNA"/>
</dbReference>